<name>W7BBE9_9LIST</name>
<reference evidence="1 2" key="1">
    <citation type="journal article" date="2014" name="Int. J. Syst. Evol. Microbiol.">
        <title>Listeria floridensis sp. nov., Listeria aquatica sp. nov., Listeria cornellensis sp. nov., Listeria riparia sp. nov. and Listeria grandensis sp. nov., from agricultural and natural environments.</title>
        <authorList>
            <person name="den Bakker H.C."/>
            <person name="Warchocki S."/>
            <person name="Wright E.M."/>
            <person name="Allred A.F."/>
            <person name="Ahlstrom C."/>
            <person name="Manuel C.S."/>
            <person name="Stasiewicz M.J."/>
            <person name="Burrell A."/>
            <person name="Roof S."/>
            <person name="Strawn L."/>
            <person name="Fortes E.D."/>
            <person name="Nightingale K.K."/>
            <person name="Kephart D."/>
            <person name="Wiedmann M."/>
        </authorList>
    </citation>
    <scope>NUCLEOTIDE SEQUENCE [LARGE SCALE GENOMIC DNA]</scope>
    <source>
        <strain evidence="2">FSL F6-971</strain>
    </source>
</reference>
<sequence>MAVWLIFKNNNKTRIVSVYQKWIRVFLCSAKQQMIIMGEIKLNTKKTTEEKGGTSVVKKGVLRIFIQKGENEGSLVVVSLYSYNTDYEGKPAVS</sequence>
<dbReference type="AlphaFoldDB" id="W7BBE9"/>
<dbReference type="Proteomes" id="UP000019253">
    <property type="component" value="Unassembled WGS sequence"/>
</dbReference>
<proteinExistence type="predicted"/>
<organism evidence="1 2">
    <name type="scientific">Listeria grandensis FSL F6-0971</name>
    <dbReference type="NCBI Taxonomy" id="1265819"/>
    <lineage>
        <taxon>Bacteria</taxon>
        <taxon>Bacillati</taxon>
        <taxon>Bacillota</taxon>
        <taxon>Bacilli</taxon>
        <taxon>Bacillales</taxon>
        <taxon>Listeriaceae</taxon>
        <taxon>Listeria</taxon>
    </lineage>
</organism>
<evidence type="ECO:0000313" key="2">
    <source>
        <dbReference type="Proteomes" id="UP000019253"/>
    </source>
</evidence>
<gene>
    <name evidence="1" type="ORF">PGRAN_09331</name>
</gene>
<dbReference type="PATRIC" id="fig|1265819.5.peg.1862"/>
<comment type="caution">
    <text evidence="1">The sequence shown here is derived from an EMBL/GenBank/DDBJ whole genome shotgun (WGS) entry which is preliminary data.</text>
</comment>
<dbReference type="EMBL" id="AODD01000012">
    <property type="protein sequence ID" value="EUJ23357.1"/>
    <property type="molecule type" value="Genomic_DNA"/>
</dbReference>
<protein>
    <submittedName>
        <fullName evidence="1">Uncharacterized protein</fullName>
    </submittedName>
</protein>
<evidence type="ECO:0000313" key="1">
    <source>
        <dbReference type="EMBL" id="EUJ23357.1"/>
    </source>
</evidence>
<keyword evidence="2" id="KW-1185">Reference proteome</keyword>
<accession>W7BBE9</accession>